<reference evidence="7 8" key="1">
    <citation type="submission" date="2018-04" db="EMBL/GenBank/DDBJ databases">
        <title>Genomic Encyclopedia of Type Strains, Phase III (KMG-III): the genomes of soil and plant-associated and newly described type strains.</title>
        <authorList>
            <person name="Whitman W."/>
        </authorList>
    </citation>
    <scope>NUCLEOTIDE SEQUENCE [LARGE SCALE GENOMIC DNA]</scope>
    <source>
        <strain evidence="7 8">NW12</strain>
    </source>
</reference>
<keyword evidence="3" id="KW-0472">Membrane</keyword>
<protein>
    <submittedName>
        <fullName evidence="7">Outer membrane immunogenic protein</fullName>
    </submittedName>
</protein>
<dbReference type="AlphaFoldDB" id="A0A2T4YT70"/>
<accession>A0A2T4YT70</accession>
<gene>
    <name evidence="7" type="ORF">C8J24_0380</name>
</gene>
<dbReference type="InterPro" id="IPR051692">
    <property type="entry name" value="OMP-like"/>
</dbReference>
<feature type="signal peptide" evidence="5">
    <location>
        <begin position="1"/>
        <end position="21"/>
    </location>
</feature>
<evidence type="ECO:0000256" key="4">
    <source>
        <dbReference type="ARBA" id="ARBA00038306"/>
    </source>
</evidence>
<feature type="domain" description="Outer membrane protein beta-barrel" evidence="6">
    <location>
        <begin position="71"/>
        <end position="240"/>
    </location>
</feature>
<evidence type="ECO:0000313" key="7">
    <source>
        <dbReference type="EMBL" id="PTM46999.1"/>
    </source>
</evidence>
<organism evidence="7 8">
    <name type="scientific">Sphingomonas aerolata</name>
    <dbReference type="NCBI Taxonomy" id="185951"/>
    <lineage>
        <taxon>Bacteria</taxon>
        <taxon>Pseudomonadati</taxon>
        <taxon>Pseudomonadota</taxon>
        <taxon>Alphaproteobacteria</taxon>
        <taxon>Sphingomonadales</taxon>
        <taxon>Sphingomonadaceae</taxon>
        <taxon>Sphingomonas</taxon>
    </lineage>
</organism>
<dbReference type="EMBL" id="PZZN01000001">
    <property type="protein sequence ID" value="PTM46999.1"/>
    <property type="molecule type" value="Genomic_DNA"/>
</dbReference>
<dbReference type="PANTHER" id="PTHR34001:SF3">
    <property type="entry name" value="BLL7405 PROTEIN"/>
    <property type="match status" value="1"/>
</dbReference>
<evidence type="ECO:0000256" key="3">
    <source>
        <dbReference type="ARBA" id="ARBA00023136"/>
    </source>
</evidence>
<dbReference type="Pfam" id="PF13505">
    <property type="entry name" value="OMP_b-brl"/>
    <property type="match status" value="1"/>
</dbReference>
<dbReference type="SUPFAM" id="SSF56925">
    <property type="entry name" value="OMPA-like"/>
    <property type="match status" value="1"/>
</dbReference>
<dbReference type="RefSeq" id="WP_107929892.1">
    <property type="nucleotide sequence ID" value="NZ_PZZN01000001.1"/>
</dbReference>
<dbReference type="GO" id="GO:0016020">
    <property type="term" value="C:membrane"/>
    <property type="evidence" value="ECO:0007669"/>
    <property type="project" value="UniProtKB-SubCell"/>
</dbReference>
<sequence length="240" mass="25447">MRKIYLLALVAAGTAATPVVAQSSDGRTYDGRAYDRFDRDSRGNPASQVSGLRVEPRIGYERVISELNVDTATDSANVRVGKSGVTYGGEVGYDAQVNVSAVLGVYAGLEGSSAKECENDIVSVGDRTCIAANRNIAVGARGGYLLSPTTLLYVKGGFSSGRLRLSNRNATVEENNVAGSDSLSGFHAGAGIQTAFSSRFYGKLEYVYTDYNGYEANDGTTKTSLDFSRHQAIAGFGVRF</sequence>
<evidence type="ECO:0000313" key="8">
    <source>
        <dbReference type="Proteomes" id="UP000240996"/>
    </source>
</evidence>
<keyword evidence="8" id="KW-1185">Reference proteome</keyword>
<name>A0A2T4YT70_9SPHN</name>
<dbReference type="PANTHER" id="PTHR34001">
    <property type="entry name" value="BLL7405 PROTEIN"/>
    <property type="match status" value="1"/>
</dbReference>
<proteinExistence type="inferred from homology"/>
<comment type="similarity">
    <text evidence="4">Belongs to the Omp25/RopB family.</text>
</comment>
<dbReference type="InterPro" id="IPR027385">
    <property type="entry name" value="Beta-barrel_OMP"/>
</dbReference>
<dbReference type="Gene3D" id="2.40.160.20">
    <property type="match status" value="1"/>
</dbReference>
<comment type="caution">
    <text evidence="7">The sequence shown here is derived from an EMBL/GenBank/DDBJ whole genome shotgun (WGS) entry which is preliminary data.</text>
</comment>
<keyword evidence="2 5" id="KW-0732">Signal</keyword>
<evidence type="ECO:0000256" key="1">
    <source>
        <dbReference type="ARBA" id="ARBA00004370"/>
    </source>
</evidence>
<evidence type="ECO:0000256" key="2">
    <source>
        <dbReference type="ARBA" id="ARBA00022729"/>
    </source>
</evidence>
<dbReference type="InterPro" id="IPR011250">
    <property type="entry name" value="OMP/PagP_B-barrel"/>
</dbReference>
<dbReference type="Proteomes" id="UP000240996">
    <property type="component" value="Unassembled WGS sequence"/>
</dbReference>
<feature type="chain" id="PRO_5015778560" evidence="5">
    <location>
        <begin position="22"/>
        <end position="240"/>
    </location>
</feature>
<evidence type="ECO:0000256" key="5">
    <source>
        <dbReference type="SAM" id="SignalP"/>
    </source>
</evidence>
<comment type="subcellular location">
    <subcellularLocation>
        <location evidence="1">Membrane</location>
    </subcellularLocation>
</comment>
<evidence type="ECO:0000259" key="6">
    <source>
        <dbReference type="Pfam" id="PF13505"/>
    </source>
</evidence>